<feature type="domain" description="Transposase IS66 central" evidence="2">
    <location>
        <begin position="165"/>
        <end position="419"/>
    </location>
</feature>
<evidence type="ECO:0000259" key="2">
    <source>
        <dbReference type="Pfam" id="PF03050"/>
    </source>
</evidence>
<evidence type="ECO:0000259" key="4">
    <source>
        <dbReference type="Pfam" id="PF20042"/>
    </source>
</evidence>
<gene>
    <name evidence="5" type="ORF">E2C06_31900</name>
</gene>
<evidence type="ECO:0000313" key="5">
    <source>
        <dbReference type="EMBL" id="TDH58553.1"/>
    </source>
</evidence>
<sequence length="430" mass="47027">MDRAALDKLTKDGLIELVLALEARHAAEMAALQQRIAELERQIGLNSSNSGKSPSSDGLKKPPRVGNLRPPSGKPSGGQPGHSGKTLRRTETPDATVDHYPQACTACGTALTATMATGHVARQVFDLPEPQPLAVTEHRAHACRCAACGRQTRADFPAGVTAPVQYGTRVAAFVLYLLHYQLLPEKRLAEAMADLFGVTLVTATIARISQEAAQRYQGFTDAVRDHVAAAPLKHLDEIGFRIGGKTQWLHIASTVLLTFYRISPKRGSLLANVTGIIVHDHWKPYYTLAGVLHALCNAHHLRELKALVEIEKEDWARRMQRLLRRACHATNLARDRGVPLKPPLIAGIERCYDAILAEGLAFHAAQPALVAAAVAAQHRGRPARRVGHNLLLRLRTRKQDVLRFLTDPRVPFTNNLVERGNYPPPLTSAA</sequence>
<dbReference type="EMBL" id="SMSJ01000111">
    <property type="protein sequence ID" value="TDH58553.1"/>
    <property type="molecule type" value="Genomic_DNA"/>
</dbReference>
<reference evidence="5 6" key="1">
    <citation type="journal article" date="2016" name="J. Microbiol.">
        <title>Dankookia rubra gen. nov., sp. nov., an alphaproteobacterium isolated from sediment of a shallow stream.</title>
        <authorList>
            <person name="Kim W.H."/>
            <person name="Kim D.H."/>
            <person name="Kang K."/>
            <person name="Ahn T.Y."/>
        </authorList>
    </citation>
    <scope>NUCLEOTIDE SEQUENCE [LARGE SCALE GENOMIC DNA]</scope>
    <source>
        <strain evidence="5 6">JCM30602</strain>
    </source>
</reference>
<feature type="domain" description="DUF6444" evidence="4">
    <location>
        <begin position="25"/>
        <end position="86"/>
    </location>
</feature>
<evidence type="ECO:0000259" key="3">
    <source>
        <dbReference type="Pfam" id="PF13005"/>
    </source>
</evidence>
<dbReference type="Pfam" id="PF13005">
    <property type="entry name" value="zf-IS66"/>
    <property type="match status" value="1"/>
</dbReference>
<dbReference type="Pfam" id="PF03050">
    <property type="entry name" value="DDE_Tnp_IS66"/>
    <property type="match status" value="1"/>
</dbReference>
<dbReference type="OrthoDB" id="8444324at2"/>
<dbReference type="RefSeq" id="WP_133292610.1">
    <property type="nucleotide sequence ID" value="NZ_SMSJ01000111.1"/>
</dbReference>
<dbReference type="InterPro" id="IPR024474">
    <property type="entry name" value="Znf_dom_IS66"/>
</dbReference>
<comment type="caution">
    <text evidence="5">The sequence shown here is derived from an EMBL/GenBank/DDBJ whole genome shotgun (WGS) entry which is preliminary data.</text>
</comment>
<dbReference type="Pfam" id="PF20042">
    <property type="entry name" value="DUF6444"/>
    <property type="match status" value="1"/>
</dbReference>
<evidence type="ECO:0000313" key="6">
    <source>
        <dbReference type="Proteomes" id="UP000295096"/>
    </source>
</evidence>
<organism evidence="5 6">
    <name type="scientific">Dankookia rubra</name>
    <dbReference type="NCBI Taxonomy" id="1442381"/>
    <lineage>
        <taxon>Bacteria</taxon>
        <taxon>Pseudomonadati</taxon>
        <taxon>Pseudomonadota</taxon>
        <taxon>Alphaproteobacteria</taxon>
        <taxon>Acetobacterales</taxon>
        <taxon>Roseomonadaceae</taxon>
        <taxon>Dankookia</taxon>
    </lineage>
</organism>
<dbReference type="AlphaFoldDB" id="A0A4R5Q7L0"/>
<feature type="domain" description="Transposase IS66 zinc-finger binding" evidence="3">
    <location>
        <begin position="101"/>
        <end position="149"/>
    </location>
</feature>
<name>A0A4R5Q7L0_9PROT</name>
<dbReference type="InterPro" id="IPR052344">
    <property type="entry name" value="Transposase-related"/>
</dbReference>
<dbReference type="NCBIfam" id="NF033517">
    <property type="entry name" value="transpos_IS66"/>
    <property type="match status" value="1"/>
</dbReference>
<evidence type="ECO:0000256" key="1">
    <source>
        <dbReference type="SAM" id="MobiDB-lite"/>
    </source>
</evidence>
<feature type="compositionally biased region" description="Low complexity" evidence="1">
    <location>
        <begin position="47"/>
        <end position="56"/>
    </location>
</feature>
<dbReference type="PANTHER" id="PTHR33678">
    <property type="entry name" value="BLL1576 PROTEIN"/>
    <property type="match status" value="1"/>
</dbReference>
<dbReference type="Proteomes" id="UP000295096">
    <property type="component" value="Unassembled WGS sequence"/>
</dbReference>
<dbReference type="PANTHER" id="PTHR33678:SF1">
    <property type="entry name" value="BLL1576 PROTEIN"/>
    <property type="match status" value="1"/>
</dbReference>
<dbReference type="InterPro" id="IPR004291">
    <property type="entry name" value="Transposase_IS66_central"/>
</dbReference>
<accession>A0A4R5Q7L0</accession>
<keyword evidence="6" id="KW-1185">Reference proteome</keyword>
<proteinExistence type="predicted"/>
<protein>
    <submittedName>
        <fullName evidence="5">IS66 family transposase</fullName>
    </submittedName>
</protein>
<feature type="region of interest" description="Disordered" evidence="1">
    <location>
        <begin position="45"/>
        <end position="95"/>
    </location>
</feature>
<dbReference type="InterPro" id="IPR045618">
    <property type="entry name" value="DUF6444"/>
</dbReference>